<feature type="compositionally biased region" description="Pro residues" evidence="2">
    <location>
        <begin position="314"/>
        <end position="329"/>
    </location>
</feature>
<dbReference type="InterPro" id="IPR000742">
    <property type="entry name" value="EGF"/>
</dbReference>
<feature type="transmembrane region" description="Helical" evidence="3">
    <location>
        <begin position="410"/>
        <end position="433"/>
    </location>
</feature>
<feature type="compositionally biased region" description="Basic and acidic residues" evidence="2">
    <location>
        <begin position="503"/>
        <end position="517"/>
    </location>
</feature>
<dbReference type="Bgee" id="ENSAMXG00000010578">
    <property type="expression patterns" value="Expressed in brain and 12 other cell types or tissues"/>
</dbReference>
<evidence type="ECO:0000256" key="1">
    <source>
        <dbReference type="PROSITE-ProRule" id="PRU00076"/>
    </source>
</evidence>
<dbReference type="GeneTree" id="ENSGT00440000034270"/>
<reference evidence="5" key="4">
    <citation type="submission" date="2025-09" db="UniProtKB">
        <authorList>
            <consortium name="Ensembl"/>
        </authorList>
    </citation>
    <scope>IDENTIFICATION</scope>
</reference>
<sequence>MPRIRYPILDASYLTPCIRCPISICCLLSDALYQTLCFRCLISDAPYLTPCIRCPITDALYQMPRIRCLISDACIRPLFSDAPYQNLSNSVNGTELVSTTTTTTNVTSLPAEGDETKLKEINEAFQTVGDMFLHLRAGRKPRDGGEQGSGMPTEELSQEVVTSTPEPEAETETVEVESPDISQDSAETDHLLTHDSFMEEEDLRPHVTTETPWHIPKVNMETTVFDLDLREFPTTQTHPAVPPSQPVTVDFDNGSRKELVPPSPSAHELQGRDPTAWAMPDNYDYLTPYDETVSTTSDDYSTTANTFEEEPTTTTPPPRTFRPRLPNPITPSKEEVLRVGISSNGADCRLGNILANGTCRSQCEVLPNYCFNGGQCYVLDGIGVFCRCNIQDYMWHKGARCESVITEFQVMVIAIGASALTVLLLFMIIVCFAKKLHVLKTENNKLRKRSSKYRPSSEQHNDNFSLSTIAEGSHPNKTMSRYTWECKTKEESGCEDDPNAQNKLEDPVKAPPPKEDESLNIQNSLTPKHENHKMLGEENSSEVNSLQNNMM</sequence>
<name>A0A3B1JL22_ASTMX</name>
<dbReference type="Pfam" id="PF06567">
    <property type="entry name" value="Neural_ProG_Cyt"/>
    <property type="match status" value="1"/>
</dbReference>
<evidence type="ECO:0000256" key="3">
    <source>
        <dbReference type="SAM" id="Phobius"/>
    </source>
</evidence>
<protein>
    <submittedName>
        <fullName evidence="5">Chondroitin sulfate proteoglycan 5a</fullName>
    </submittedName>
</protein>
<keyword evidence="1" id="KW-0245">EGF-like domain</keyword>
<feature type="compositionally biased region" description="Acidic residues" evidence="2">
    <location>
        <begin position="167"/>
        <end position="178"/>
    </location>
</feature>
<keyword evidence="3" id="KW-1133">Transmembrane helix</keyword>
<comment type="caution">
    <text evidence="1">Lacks conserved residue(s) required for the propagation of feature annotation.</text>
</comment>
<accession>A0A3B1JL22</accession>
<dbReference type="InterPro" id="IPR009505">
    <property type="entry name" value="Neural_ProG_Cyt"/>
</dbReference>
<dbReference type="GO" id="GO:0048858">
    <property type="term" value="P:cell projection morphogenesis"/>
    <property type="evidence" value="ECO:0007669"/>
    <property type="project" value="TreeGrafter"/>
</dbReference>
<evidence type="ECO:0000313" key="5">
    <source>
        <dbReference type="Ensembl" id="ENSAMXP00000043092.1"/>
    </source>
</evidence>
<feature type="compositionally biased region" description="Polar residues" evidence="2">
    <location>
        <begin position="541"/>
        <end position="551"/>
    </location>
</feature>
<feature type="region of interest" description="Disordered" evidence="2">
    <location>
        <begin position="138"/>
        <end position="183"/>
    </location>
</feature>
<keyword evidence="3" id="KW-0812">Transmembrane</keyword>
<feature type="region of interest" description="Disordered" evidence="2">
    <location>
        <begin position="252"/>
        <end position="275"/>
    </location>
</feature>
<evidence type="ECO:0000313" key="6">
    <source>
        <dbReference type="Proteomes" id="UP000018467"/>
    </source>
</evidence>
<feature type="region of interest" description="Disordered" evidence="2">
    <location>
        <begin position="295"/>
        <end position="329"/>
    </location>
</feature>
<evidence type="ECO:0000256" key="2">
    <source>
        <dbReference type="SAM" id="MobiDB-lite"/>
    </source>
</evidence>
<feature type="compositionally biased region" description="Low complexity" evidence="2">
    <location>
        <begin position="295"/>
        <end position="306"/>
    </location>
</feature>
<keyword evidence="6" id="KW-1185">Reference proteome</keyword>
<dbReference type="GO" id="GO:0045202">
    <property type="term" value="C:synapse"/>
    <property type="evidence" value="ECO:0007669"/>
    <property type="project" value="TreeGrafter"/>
</dbReference>
<dbReference type="PANTHER" id="PTHR15381:SF1">
    <property type="entry name" value="CHONDROITIN SULFATE PROTEOGLYCAN 5"/>
    <property type="match status" value="1"/>
</dbReference>
<feature type="compositionally biased region" description="Basic and acidic residues" evidence="2">
    <location>
        <begin position="527"/>
        <end position="536"/>
    </location>
</feature>
<reference evidence="6" key="2">
    <citation type="journal article" date="2014" name="Nat. Commun.">
        <title>The cavefish genome reveals candidate genes for eye loss.</title>
        <authorList>
            <person name="McGaugh S.E."/>
            <person name="Gross J.B."/>
            <person name="Aken B."/>
            <person name="Blin M."/>
            <person name="Borowsky R."/>
            <person name="Chalopin D."/>
            <person name="Hinaux H."/>
            <person name="Jeffery W.R."/>
            <person name="Keene A."/>
            <person name="Ma L."/>
            <person name="Minx P."/>
            <person name="Murphy D."/>
            <person name="O'Quin K.E."/>
            <person name="Retaux S."/>
            <person name="Rohner N."/>
            <person name="Searle S.M."/>
            <person name="Stahl B.A."/>
            <person name="Tabin C."/>
            <person name="Volff J.N."/>
            <person name="Yoshizawa M."/>
            <person name="Warren W.C."/>
        </authorList>
    </citation>
    <scope>NUCLEOTIDE SEQUENCE [LARGE SCALE GENOMIC DNA]</scope>
    <source>
        <strain evidence="6">female</strain>
    </source>
</reference>
<feature type="domain" description="EGF-like" evidence="4">
    <location>
        <begin position="360"/>
        <end position="402"/>
    </location>
</feature>
<keyword evidence="3" id="KW-0472">Membrane</keyword>
<feature type="region of interest" description="Disordered" evidence="2">
    <location>
        <begin position="491"/>
        <end position="551"/>
    </location>
</feature>
<dbReference type="PANTHER" id="PTHR15381">
    <property type="entry name" value="CHONDROITIN SULFATE PROTEOGLYCAN 5 -RELATED"/>
    <property type="match status" value="1"/>
</dbReference>
<reference evidence="5" key="3">
    <citation type="submission" date="2025-08" db="UniProtKB">
        <authorList>
            <consortium name="Ensembl"/>
        </authorList>
    </citation>
    <scope>IDENTIFICATION</scope>
</reference>
<organism evidence="5 6">
    <name type="scientific">Astyanax mexicanus</name>
    <name type="common">Blind cave fish</name>
    <name type="synonym">Astyanax fasciatus mexicanus</name>
    <dbReference type="NCBI Taxonomy" id="7994"/>
    <lineage>
        <taxon>Eukaryota</taxon>
        <taxon>Metazoa</taxon>
        <taxon>Chordata</taxon>
        <taxon>Craniata</taxon>
        <taxon>Vertebrata</taxon>
        <taxon>Euteleostomi</taxon>
        <taxon>Actinopterygii</taxon>
        <taxon>Neopterygii</taxon>
        <taxon>Teleostei</taxon>
        <taxon>Ostariophysi</taxon>
        <taxon>Characiformes</taxon>
        <taxon>Characoidei</taxon>
        <taxon>Acestrorhamphidae</taxon>
        <taxon>Acestrorhamphinae</taxon>
        <taxon>Astyanax</taxon>
    </lineage>
</organism>
<feature type="region of interest" description="Disordered" evidence="2">
    <location>
        <begin position="447"/>
        <end position="472"/>
    </location>
</feature>
<dbReference type="Ensembl" id="ENSAMXT00000034848.1">
    <property type="protein sequence ID" value="ENSAMXP00000043092.1"/>
    <property type="gene ID" value="ENSAMXG00000010578.2"/>
</dbReference>
<dbReference type="PROSITE" id="PS50026">
    <property type="entry name" value="EGF_3"/>
    <property type="match status" value="1"/>
</dbReference>
<dbReference type="InParanoid" id="A0A3B1JL22"/>
<feature type="compositionally biased region" description="Polar residues" evidence="2">
    <location>
        <begin position="462"/>
        <end position="472"/>
    </location>
</feature>
<evidence type="ECO:0000259" key="4">
    <source>
        <dbReference type="PROSITE" id="PS50026"/>
    </source>
</evidence>
<dbReference type="STRING" id="7994.ENSAMXP00000043092"/>
<proteinExistence type="predicted"/>
<dbReference type="AlphaFoldDB" id="A0A3B1JL22"/>
<reference evidence="6" key="1">
    <citation type="submission" date="2013-03" db="EMBL/GenBank/DDBJ databases">
        <authorList>
            <person name="Jeffery W."/>
            <person name="Warren W."/>
            <person name="Wilson R.K."/>
        </authorList>
    </citation>
    <scope>NUCLEOTIDE SEQUENCE</scope>
    <source>
        <strain evidence="6">female</strain>
    </source>
</reference>
<dbReference type="Proteomes" id="UP000018467">
    <property type="component" value="Unassembled WGS sequence"/>
</dbReference>